<dbReference type="EMBL" id="MZGV01000045">
    <property type="protein sequence ID" value="OPJ59388.1"/>
    <property type="molecule type" value="Genomic_DNA"/>
</dbReference>
<sequence>MNKREIIIKTMYKLLLEDKGASCSVSDIAKEAGIGKGSIYYYFKSKDEIFDAVVEHIYKEKIDKCKEAIDNKQINALEKLKLLFDVYGQYIIEPSIDSYLHKQQNAAIHQKSLAQILNLLSPIVADIFSEGVNENLFSCENPQETAELFLSAFCFLLDPGIFVWSDYQVFKKIEAMSDLFEKGLSAPKGSFIFLCEKFKEQP</sequence>
<evidence type="ECO:0000256" key="2">
    <source>
        <dbReference type="PROSITE-ProRule" id="PRU00335"/>
    </source>
</evidence>
<evidence type="ECO:0000313" key="4">
    <source>
        <dbReference type="EMBL" id="OPJ59388.1"/>
    </source>
</evidence>
<dbReference type="OrthoDB" id="9814200at2"/>
<dbReference type="InterPro" id="IPR049149">
    <property type="entry name" value="TetR/AcrR_C"/>
</dbReference>
<dbReference type="GO" id="GO:0003677">
    <property type="term" value="F:DNA binding"/>
    <property type="evidence" value="ECO:0007669"/>
    <property type="project" value="UniProtKB-UniRule"/>
</dbReference>
<comment type="caution">
    <text evidence="4">The sequence shown here is derived from an EMBL/GenBank/DDBJ whole genome shotgun (WGS) entry which is preliminary data.</text>
</comment>
<dbReference type="SUPFAM" id="SSF48498">
    <property type="entry name" value="Tetracyclin repressor-like, C-terminal domain"/>
    <property type="match status" value="1"/>
</dbReference>
<feature type="domain" description="HTH tetR-type" evidence="3">
    <location>
        <begin position="1"/>
        <end position="61"/>
    </location>
</feature>
<dbReference type="SUPFAM" id="SSF46689">
    <property type="entry name" value="Homeodomain-like"/>
    <property type="match status" value="1"/>
</dbReference>
<proteinExistence type="predicted"/>
<dbReference type="PANTHER" id="PTHR43479:SF11">
    <property type="entry name" value="ACREF_ENVCD OPERON REPRESSOR-RELATED"/>
    <property type="match status" value="1"/>
</dbReference>
<dbReference type="InterPro" id="IPR036271">
    <property type="entry name" value="Tet_transcr_reg_TetR-rel_C_sf"/>
</dbReference>
<evidence type="ECO:0000313" key="5">
    <source>
        <dbReference type="Proteomes" id="UP000190080"/>
    </source>
</evidence>
<reference evidence="4 5" key="1">
    <citation type="submission" date="2017-03" db="EMBL/GenBank/DDBJ databases">
        <title>Genome sequence of Clostridium oryzae DSM 28571.</title>
        <authorList>
            <person name="Poehlein A."/>
            <person name="Daniel R."/>
        </authorList>
    </citation>
    <scope>NUCLEOTIDE SEQUENCE [LARGE SCALE GENOMIC DNA]</scope>
    <source>
        <strain evidence="4 5">DSM 28571</strain>
    </source>
</reference>
<dbReference type="STRING" id="1450648.CLORY_33170"/>
<dbReference type="PANTHER" id="PTHR43479">
    <property type="entry name" value="ACREF/ENVCD OPERON REPRESSOR-RELATED"/>
    <property type="match status" value="1"/>
</dbReference>
<dbReference type="Pfam" id="PF21303">
    <property type="entry name" value="TetR_C_39"/>
    <property type="match status" value="1"/>
</dbReference>
<evidence type="ECO:0000259" key="3">
    <source>
        <dbReference type="PROSITE" id="PS50977"/>
    </source>
</evidence>
<dbReference type="Pfam" id="PF00440">
    <property type="entry name" value="TetR_N"/>
    <property type="match status" value="1"/>
</dbReference>
<evidence type="ECO:0000256" key="1">
    <source>
        <dbReference type="ARBA" id="ARBA00023125"/>
    </source>
</evidence>
<dbReference type="InterPro" id="IPR009057">
    <property type="entry name" value="Homeodomain-like_sf"/>
</dbReference>
<dbReference type="Proteomes" id="UP000190080">
    <property type="component" value="Unassembled WGS sequence"/>
</dbReference>
<name>A0A1V4IHB4_9CLOT</name>
<organism evidence="4 5">
    <name type="scientific">Clostridium oryzae</name>
    <dbReference type="NCBI Taxonomy" id="1450648"/>
    <lineage>
        <taxon>Bacteria</taxon>
        <taxon>Bacillati</taxon>
        <taxon>Bacillota</taxon>
        <taxon>Clostridia</taxon>
        <taxon>Eubacteriales</taxon>
        <taxon>Clostridiaceae</taxon>
        <taxon>Clostridium</taxon>
    </lineage>
</organism>
<gene>
    <name evidence="4" type="primary">slmA_3</name>
    <name evidence="4" type="ORF">CLORY_33170</name>
</gene>
<keyword evidence="1 2" id="KW-0238">DNA-binding</keyword>
<dbReference type="InterPro" id="IPR050624">
    <property type="entry name" value="HTH-type_Tx_Regulator"/>
</dbReference>
<dbReference type="RefSeq" id="WP_079426531.1">
    <property type="nucleotide sequence ID" value="NZ_MZGV01000045.1"/>
</dbReference>
<keyword evidence="5" id="KW-1185">Reference proteome</keyword>
<accession>A0A1V4IHB4</accession>
<dbReference type="InterPro" id="IPR001647">
    <property type="entry name" value="HTH_TetR"/>
</dbReference>
<dbReference type="AlphaFoldDB" id="A0A1V4IHB4"/>
<dbReference type="Gene3D" id="1.10.357.10">
    <property type="entry name" value="Tetracycline Repressor, domain 2"/>
    <property type="match status" value="1"/>
</dbReference>
<feature type="DNA-binding region" description="H-T-H motif" evidence="2">
    <location>
        <begin position="24"/>
        <end position="43"/>
    </location>
</feature>
<protein>
    <submittedName>
        <fullName evidence="4">Nucleoid occlusion factor SlmA</fullName>
    </submittedName>
</protein>
<dbReference type="PROSITE" id="PS50977">
    <property type="entry name" value="HTH_TETR_2"/>
    <property type="match status" value="1"/>
</dbReference>